<gene>
    <name evidence="1" type="ORF">GPM918_LOCUS12105</name>
    <name evidence="2" type="ORF">OVA965_LOCUS34167</name>
    <name evidence="3" type="ORF">SRO942_LOCUS12105</name>
    <name evidence="4" type="ORF">TMI583_LOCUS35081</name>
</gene>
<dbReference type="EMBL" id="CAJOBC010002609">
    <property type="protein sequence ID" value="CAF3741750.1"/>
    <property type="molecule type" value="Genomic_DNA"/>
</dbReference>
<evidence type="ECO:0000313" key="2">
    <source>
        <dbReference type="EMBL" id="CAF1434048.1"/>
    </source>
</evidence>
<dbReference type="Proteomes" id="UP000682733">
    <property type="component" value="Unassembled WGS sequence"/>
</dbReference>
<protein>
    <submittedName>
        <fullName evidence="1">Uncharacterized protein</fullName>
    </submittedName>
</protein>
<dbReference type="EMBL" id="CAJNOK010028390">
    <property type="protein sequence ID" value="CAF1434048.1"/>
    <property type="molecule type" value="Genomic_DNA"/>
</dbReference>
<evidence type="ECO:0000313" key="3">
    <source>
        <dbReference type="EMBL" id="CAF3741750.1"/>
    </source>
</evidence>
<comment type="caution">
    <text evidence="1">The sequence shown here is derived from an EMBL/GenBank/DDBJ whole genome shotgun (WGS) entry which is preliminary data.</text>
</comment>
<dbReference type="AlphaFoldDB" id="A0A814EIP3"/>
<evidence type="ECO:0000313" key="4">
    <source>
        <dbReference type="EMBL" id="CAF4231692.1"/>
    </source>
</evidence>
<dbReference type="EMBL" id="CAJOBA010050183">
    <property type="protein sequence ID" value="CAF4231692.1"/>
    <property type="molecule type" value="Genomic_DNA"/>
</dbReference>
<accession>A0A814EIP3</accession>
<evidence type="ECO:0000313" key="1">
    <source>
        <dbReference type="EMBL" id="CAF0968502.1"/>
    </source>
</evidence>
<proteinExistence type="predicted"/>
<name>A0A814EIP3_9BILA</name>
<dbReference type="Proteomes" id="UP000677228">
    <property type="component" value="Unassembled WGS sequence"/>
</dbReference>
<evidence type="ECO:0000313" key="5">
    <source>
        <dbReference type="Proteomes" id="UP000663829"/>
    </source>
</evidence>
<dbReference type="OrthoDB" id="10034374at2759"/>
<dbReference type="Proteomes" id="UP000681722">
    <property type="component" value="Unassembled WGS sequence"/>
</dbReference>
<reference evidence="1" key="1">
    <citation type="submission" date="2021-02" db="EMBL/GenBank/DDBJ databases">
        <authorList>
            <person name="Nowell W R."/>
        </authorList>
    </citation>
    <scope>NUCLEOTIDE SEQUENCE</scope>
</reference>
<sequence length="214" mass="25004">MFNSEIPLFSPEVQHRIKQQDLLLQKQLSYLSRESKKRLILYNKEAEDIRQSRPITQVSMKFNEIYDERTDMLDYDKIRQIGLNIGSPSQRVDAVPSDTSLHTKRKLWGCTKTTFLPPIVKSFIRKRSLNNSSSFRTNATKWMATFQRPNISEDNKVMFDIPDGEEILTLPNISPMQRQVRLFIEKLPVYSGTQTGFDSFRRSSFYTGKTLVVR</sequence>
<dbReference type="Proteomes" id="UP000663829">
    <property type="component" value="Unassembled WGS sequence"/>
</dbReference>
<dbReference type="EMBL" id="CAJNOQ010002610">
    <property type="protein sequence ID" value="CAF0968502.1"/>
    <property type="molecule type" value="Genomic_DNA"/>
</dbReference>
<organism evidence="1 5">
    <name type="scientific">Didymodactylos carnosus</name>
    <dbReference type="NCBI Taxonomy" id="1234261"/>
    <lineage>
        <taxon>Eukaryota</taxon>
        <taxon>Metazoa</taxon>
        <taxon>Spiralia</taxon>
        <taxon>Gnathifera</taxon>
        <taxon>Rotifera</taxon>
        <taxon>Eurotatoria</taxon>
        <taxon>Bdelloidea</taxon>
        <taxon>Philodinida</taxon>
        <taxon>Philodinidae</taxon>
        <taxon>Didymodactylos</taxon>
    </lineage>
</organism>
<keyword evidence="5" id="KW-1185">Reference proteome</keyword>